<dbReference type="PANTHER" id="PTHR11908:SF132">
    <property type="entry name" value="ALDEHYDE OXIDASE 1-RELATED"/>
    <property type="match status" value="1"/>
</dbReference>
<dbReference type="GO" id="GO:0016491">
    <property type="term" value="F:oxidoreductase activity"/>
    <property type="evidence" value="ECO:0007669"/>
    <property type="project" value="UniProtKB-KW"/>
</dbReference>
<dbReference type="AlphaFoldDB" id="A0A919RDF7"/>
<dbReference type="EMBL" id="BOOW01000010">
    <property type="protein sequence ID" value="GII91598.1"/>
    <property type="molecule type" value="Genomic_DNA"/>
</dbReference>
<dbReference type="Pfam" id="PF02738">
    <property type="entry name" value="MoCoBD_1"/>
    <property type="match status" value="1"/>
</dbReference>
<dbReference type="InterPro" id="IPR008274">
    <property type="entry name" value="AldOxase/xan_DH_MoCoBD1"/>
</dbReference>
<dbReference type="InterPro" id="IPR000674">
    <property type="entry name" value="Ald_Oxase/Xan_DH_a/b"/>
</dbReference>
<dbReference type="InterPro" id="IPR037165">
    <property type="entry name" value="AldOxase/xan_DH_Mopterin-bd_sf"/>
</dbReference>
<comment type="caution">
    <text evidence="5">The sequence shown here is derived from an EMBL/GenBank/DDBJ whole genome shotgun (WGS) entry which is preliminary data.</text>
</comment>
<evidence type="ECO:0000259" key="4">
    <source>
        <dbReference type="SMART" id="SM01008"/>
    </source>
</evidence>
<dbReference type="Pfam" id="PF01315">
    <property type="entry name" value="Ald_Xan_dh_C"/>
    <property type="match status" value="1"/>
</dbReference>
<reference evidence="5" key="1">
    <citation type="submission" date="2021-01" db="EMBL/GenBank/DDBJ databases">
        <title>Whole genome shotgun sequence of Sinosporangium siamense NBRC 109515.</title>
        <authorList>
            <person name="Komaki H."/>
            <person name="Tamura T."/>
        </authorList>
    </citation>
    <scope>NUCLEOTIDE SEQUENCE</scope>
    <source>
        <strain evidence="5">NBRC 109515</strain>
    </source>
</reference>
<dbReference type="Gene3D" id="3.90.1170.50">
    <property type="entry name" value="Aldehyde oxidase/xanthine dehydrogenase, a/b hammerhead"/>
    <property type="match status" value="1"/>
</dbReference>
<dbReference type="PANTHER" id="PTHR11908">
    <property type="entry name" value="XANTHINE DEHYDROGENASE"/>
    <property type="match status" value="1"/>
</dbReference>
<evidence type="ECO:0000313" key="5">
    <source>
        <dbReference type="EMBL" id="GII91598.1"/>
    </source>
</evidence>
<dbReference type="SMART" id="SM01008">
    <property type="entry name" value="Ald_Xan_dh_C"/>
    <property type="match status" value="1"/>
</dbReference>
<dbReference type="SUPFAM" id="SSF56003">
    <property type="entry name" value="Molybdenum cofactor-binding domain"/>
    <property type="match status" value="1"/>
</dbReference>
<name>A0A919RDF7_9ACTN</name>
<accession>A0A919RDF7</accession>
<dbReference type="SUPFAM" id="SSF54665">
    <property type="entry name" value="CO dehydrogenase molybdoprotein N-domain-like"/>
    <property type="match status" value="1"/>
</dbReference>
<dbReference type="GO" id="GO:0005506">
    <property type="term" value="F:iron ion binding"/>
    <property type="evidence" value="ECO:0007669"/>
    <property type="project" value="InterPro"/>
</dbReference>
<sequence>MPGSILAPSSGPITKQRRQGFGAPVRRSEDYRLLLGAGTFTDDLQIPRTLHAAFVRSPYAHARITAIDVERALALPGVVAVFTGEDLAKLTEPGVTAQAGAEPMVMETLPTRKVRFNGDPVACVVAVDRYVAEDAIELVEVDYEPLAPVLSMESAAAPDAPLVDEDLSSNLHTRQTRTFGDVVSAFAEADEIVEVRFSTQRMTHVPIETRGVLAVWDAGRMELTFYSGQQTAHLLRTNLARRLRLDENQVRVISPDVGGAFGQKIPLFREELTVAALAIKLRRPIKWIEDRLENLTVANHARDDSAWIRAAVTKDGRILGIKAELWADYGAYAFFTPKYPIDSVGWLLPGPYKLQNYEYSINVVITNKCPAGTLRAPMALVTWATEGMVERIARQLKIDPVEVRRRNMITSRDQPYVSATGYSYEALTPWEGYEQMLRDFDLTGFRAEQRAARANDRYLGVGIASVLEPTTYGSAWYKKSGRGSGHEAATVKVEPSGAVNVSVGIVPTGQGYETTIAQVVAEALGTRVGNVNVLLGDTSIAPYGMGTRGSRGAAAGNAVAYLAATEARAKVLRIAAHLVGEPIDNLEIRDDQIYVLGEPEPRLPLSQASWTAYMDPSALPAGELPGLEIHRTYDPPAMTFSNATHLCVAEVERRTGRVEILDYRVIEDAGTLINPAIVDGQIRGGVSLGIGQALLEEVVYDELGNNQTATFLDYLIPTIDTVPNIQISHVQTPNPHTVLGLKGMAEGPVQGGLAAVMIAVQDALDGKGITIDRSPASPSRIRALFRAVEGDLDE</sequence>
<dbReference type="InterPro" id="IPR036856">
    <property type="entry name" value="Ald_Oxase/Xan_DH_a/b_sf"/>
</dbReference>
<keyword evidence="6" id="KW-1185">Reference proteome</keyword>
<proteinExistence type="predicted"/>
<keyword evidence="2" id="KW-0560">Oxidoreductase</keyword>
<evidence type="ECO:0000256" key="2">
    <source>
        <dbReference type="ARBA" id="ARBA00023002"/>
    </source>
</evidence>
<gene>
    <name evidence="5" type="ORF">Ssi02_18290</name>
</gene>
<organism evidence="5 6">
    <name type="scientific">Sinosporangium siamense</name>
    <dbReference type="NCBI Taxonomy" id="1367973"/>
    <lineage>
        <taxon>Bacteria</taxon>
        <taxon>Bacillati</taxon>
        <taxon>Actinomycetota</taxon>
        <taxon>Actinomycetes</taxon>
        <taxon>Streptosporangiales</taxon>
        <taxon>Streptosporangiaceae</taxon>
        <taxon>Sinosporangium</taxon>
    </lineage>
</organism>
<protein>
    <submittedName>
        <fullName evidence="5">Xanthine dehydrogenase</fullName>
    </submittedName>
</protein>
<dbReference type="Gene3D" id="3.30.365.10">
    <property type="entry name" value="Aldehyde oxidase/xanthine dehydrogenase, molybdopterin binding domain"/>
    <property type="match status" value="4"/>
</dbReference>
<feature type="region of interest" description="Disordered" evidence="3">
    <location>
        <begin position="1"/>
        <end position="24"/>
    </location>
</feature>
<dbReference type="Proteomes" id="UP000606172">
    <property type="component" value="Unassembled WGS sequence"/>
</dbReference>
<evidence type="ECO:0000313" key="6">
    <source>
        <dbReference type="Proteomes" id="UP000606172"/>
    </source>
</evidence>
<dbReference type="InterPro" id="IPR016208">
    <property type="entry name" value="Ald_Oxase/xanthine_DH-like"/>
</dbReference>
<dbReference type="InterPro" id="IPR046867">
    <property type="entry name" value="AldOxase/xan_DH_MoCoBD2"/>
</dbReference>
<feature type="domain" description="Aldehyde oxidase/xanthine dehydrogenase a/b hammerhead" evidence="4">
    <location>
        <begin position="35"/>
        <end position="147"/>
    </location>
</feature>
<evidence type="ECO:0000256" key="3">
    <source>
        <dbReference type="SAM" id="MobiDB-lite"/>
    </source>
</evidence>
<keyword evidence="1" id="KW-0500">Molybdenum</keyword>
<evidence type="ECO:0000256" key="1">
    <source>
        <dbReference type="ARBA" id="ARBA00022505"/>
    </source>
</evidence>
<dbReference type="Pfam" id="PF20256">
    <property type="entry name" value="MoCoBD_2"/>
    <property type="match status" value="1"/>
</dbReference>